<feature type="region of interest" description="Disordered" evidence="1">
    <location>
        <begin position="226"/>
        <end position="247"/>
    </location>
</feature>
<feature type="compositionally biased region" description="Basic and acidic residues" evidence="1">
    <location>
        <begin position="236"/>
        <end position="247"/>
    </location>
</feature>
<protein>
    <submittedName>
        <fullName evidence="2">Uncharacterized protein</fullName>
    </submittedName>
</protein>
<dbReference type="AlphaFoldDB" id="A0A6C0JR47"/>
<accession>A0A6C0JR47</accession>
<proteinExistence type="predicted"/>
<dbReference type="InterPro" id="IPR043872">
    <property type="entry name" value="DUF5832"/>
</dbReference>
<evidence type="ECO:0000313" key="2">
    <source>
        <dbReference type="EMBL" id="QHU07371.1"/>
    </source>
</evidence>
<sequence>MTTVSTKEHDYLEEDKAIKNQNYCLVSFISPEDVLVSKESYYLESFFSKISEDYKNLFNFLLDKYKDDKDLIENVMNNNKYMSDVKLIDEYYKSNKNINSEQIEKKFHEDNNFQTSIRGFKVRGSFDTINEAKNRCEFLKKVDKNHNIYIAQVGCWCPWSPNADDLDDQEYSETQLNTLMKEYKKNMDSKDEIFEKRKNDAISSNQSENTVLEAVVEEDNTAQVLEENTSKMSDMFTKDDPWINKDS</sequence>
<reference evidence="2" key="1">
    <citation type="journal article" date="2020" name="Nature">
        <title>Giant virus diversity and host interactions through global metagenomics.</title>
        <authorList>
            <person name="Schulz F."/>
            <person name="Roux S."/>
            <person name="Paez-Espino D."/>
            <person name="Jungbluth S."/>
            <person name="Walsh D.A."/>
            <person name="Denef V.J."/>
            <person name="McMahon K.D."/>
            <person name="Konstantinidis K.T."/>
            <person name="Eloe-Fadrosh E.A."/>
            <person name="Kyrpides N.C."/>
            <person name="Woyke T."/>
        </authorList>
    </citation>
    <scope>NUCLEOTIDE SEQUENCE</scope>
    <source>
        <strain evidence="2">GVMAG-S-1040241-154</strain>
    </source>
</reference>
<dbReference type="EMBL" id="MN740684">
    <property type="protein sequence ID" value="QHU07371.1"/>
    <property type="molecule type" value="Genomic_DNA"/>
</dbReference>
<organism evidence="2">
    <name type="scientific">viral metagenome</name>
    <dbReference type="NCBI Taxonomy" id="1070528"/>
    <lineage>
        <taxon>unclassified sequences</taxon>
        <taxon>metagenomes</taxon>
        <taxon>organismal metagenomes</taxon>
    </lineage>
</organism>
<dbReference type="Pfam" id="PF19150">
    <property type="entry name" value="DUF5832"/>
    <property type="match status" value="1"/>
</dbReference>
<name>A0A6C0JR47_9ZZZZ</name>
<evidence type="ECO:0000256" key="1">
    <source>
        <dbReference type="SAM" id="MobiDB-lite"/>
    </source>
</evidence>